<feature type="transmembrane region" description="Helical" evidence="1">
    <location>
        <begin position="104"/>
        <end position="121"/>
    </location>
</feature>
<keyword evidence="1" id="KW-0812">Transmembrane</keyword>
<protein>
    <submittedName>
        <fullName evidence="2">Mpo1-like protein</fullName>
    </submittedName>
</protein>
<feature type="transmembrane region" description="Helical" evidence="1">
    <location>
        <begin position="133"/>
        <end position="152"/>
    </location>
</feature>
<evidence type="ECO:0000313" key="2">
    <source>
        <dbReference type="EMBL" id="MEA1079561.1"/>
    </source>
</evidence>
<feature type="transmembrane region" description="Helical" evidence="1">
    <location>
        <begin position="21"/>
        <end position="42"/>
    </location>
</feature>
<evidence type="ECO:0000313" key="3">
    <source>
        <dbReference type="Proteomes" id="UP001305746"/>
    </source>
</evidence>
<dbReference type="RefSeq" id="WP_322854081.1">
    <property type="nucleotide sequence ID" value="NZ_JAYDCJ010000001.1"/>
</dbReference>
<dbReference type="Proteomes" id="UP001305746">
    <property type="component" value="Unassembled WGS sequence"/>
</dbReference>
<gene>
    <name evidence="2" type="ORF">U5822_02700</name>
</gene>
<reference evidence="2 3" key="1">
    <citation type="submission" date="2023-12" db="EMBL/GenBank/DDBJ databases">
        <title>Marinobacter qingdaonensis sp. nov., isolated from the intertidal sediment of Qingdao, PR China.</title>
        <authorList>
            <person name="Li Y."/>
        </authorList>
    </citation>
    <scope>NUCLEOTIDE SEQUENCE [LARGE SCALE GENOMIC DNA]</scope>
    <source>
        <strain evidence="2 3">ASW11-75</strain>
    </source>
</reference>
<proteinExistence type="predicted"/>
<name>A0ABU5NUS7_9GAMM</name>
<keyword evidence="1" id="KW-0472">Membrane</keyword>
<dbReference type="InterPro" id="IPR009305">
    <property type="entry name" value="Mpo1-like"/>
</dbReference>
<accession>A0ABU5NUS7</accession>
<dbReference type="PANTHER" id="PTHR28026:SF9">
    <property type="entry name" value="2-HYDROXY-PALMITIC ACID DIOXYGENASE MPO1"/>
    <property type="match status" value="1"/>
</dbReference>
<dbReference type="PANTHER" id="PTHR28026">
    <property type="entry name" value="DUF962 DOMAIN PROTEIN (AFU_ORTHOLOGUE AFUA_8G05310)"/>
    <property type="match status" value="1"/>
</dbReference>
<keyword evidence="3" id="KW-1185">Reference proteome</keyword>
<dbReference type="EMBL" id="JAYDCJ010000001">
    <property type="protein sequence ID" value="MEA1079561.1"/>
    <property type="molecule type" value="Genomic_DNA"/>
</dbReference>
<dbReference type="Pfam" id="PF06127">
    <property type="entry name" value="Mpo1-like"/>
    <property type="match status" value="1"/>
</dbReference>
<sequence length="177" mass="19259">MRSLPQFLGDYGESHQNSFNQWVHIVCVPAIVFSTLGLLWLIPIGSWLGLTGAAAEWLNGATVLAAVSGVVYLRLSLGVFVLMAGWFAVSAWIIQSVLAAGWSLFWTSLVVWIAAWALQVYGHKIEGKKPSFVEDLVFLLIGPIFVSIEFAAKLGIPVPYALNSHDKNQSGGHIQGH</sequence>
<keyword evidence="1" id="KW-1133">Transmembrane helix</keyword>
<organism evidence="2 3">
    <name type="scientific">Marinobacter qingdaonensis</name>
    <dbReference type="NCBI Taxonomy" id="3108486"/>
    <lineage>
        <taxon>Bacteria</taxon>
        <taxon>Pseudomonadati</taxon>
        <taxon>Pseudomonadota</taxon>
        <taxon>Gammaproteobacteria</taxon>
        <taxon>Pseudomonadales</taxon>
        <taxon>Marinobacteraceae</taxon>
        <taxon>Marinobacter</taxon>
    </lineage>
</organism>
<evidence type="ECO:0000256" key="1">
    <source>
        <dbReference type="SAM" id="Phobius"/>
    </source>
</evidence>
<feature type="transmembrane region" description="Helical" evidence="1">
    <location>
        <begin position="80"/>
        <end position="98"/>
    </location>
</feature>
<comment type="caution">
    <text evidence="2">The sequence shown here is derived from an EMBL/GenBank/DDBJ whole genome shotgun (WGS) entry which is preliminary data.</text>
</comment>